<sequence length="312" mass="35047">MPMKRQTPSAGTNGKQTSKFGFAPSEDQVLFHGRVASEKHKGKSANAFCRNLVPSEHVEFKAVPGVCTRVYDIRSGSRGLSIRHFARLSRDERVSWLASGGLNYDNLSATAEFSAAPAADRIGDVVDSARVFPTYAREFCSAELTELVESIVKFIDHTLAQVSREPKELSCLVYWVSNVLEYFRCAADEGGELRTIVQRCTTDDRLRRDVMFVNVWPMYGSRYIVYLHGRRTQQLHVLNTIVTVIMKARGVLAGSQGGSPEITCADLSCIRQVPQFVHAISLQGGLCWRWRRWMSNRAWTFCAYKAASDHQN</sequence>
<dbReference type="EMBL" id="BSXT01005528">
    <property type="protein sequence ID" value="GMF60786.1"/>
    <property type="molecule type" value="Genomic_DNA"/>
</dbReference>
<feature type="compositionally biased region" description="Polar residues" evidence="1">
    <location>
        <begin position="1"/>
        <end position="19"/>
    </location>
</feature>
<gene>
    <name evidence="2" type="ORF">Pfra01_002641600</name>
</gene>
<evidence type="ECO:0000313" key="3">
    <source>
        <dbReference type="Proteomes" id="UP001165121"/>
    </source>
</evidence>
<evidence type="ECO:0000313" key="2">
    <source>
        <dbReference type="EMBL" id="GMF60786.1"/>
    </source>
</evidence>
<dbReference type="OrthoDB" id="129224at2759"/>
<accession>A0A9W6YEX8</accession>
<comment type="caution">
    <text evidence="2">The sequence shown here is derived from an EMBL/GenBank/DDBJ whole genome shotgun (WGS) entry which is preliminary data.</text>
</comment>
<organism evidence="2 3">
    <name type="scientific">Phytophthora fragariaefolia</name>
    <dbReference type="NCBI Taxonomy" id="1490495"/>
    <lineage>
        <taxon>Eukaryota</taxon>
        <taxon>Sar</taxon>
        <taxon>Stramenopiles</taxon>
        <taxon>Oomycota</taxon>
        <taxon>Peronosporomycetes</taxon>
        <taxon>Peronosporales</taxon>
        <taxon>Peronosporaceae</taxon>
        <taxon>Phytophthora</taxon>
    </lineage>
</organism>
<dbReference type="AlphaFoldDB" id="A0A9W6YEX8"/>
<evidence type="ECO:0000256" key="1">
    <source>
        <dbReference type="SAM" id="MobiDB-lite"/>
    </source>
</evidence>
<name>A0A9W6YEX8_9STRA</name>
<proteinExistence type="predicted"/>
<keyword evidence="3" id="KW-1185">Reference proteome</keyword>
<feature type="region of interest" description="Disordered" evidence="1">
    <location>
        <begin position="1"/>
        <end position="21"/>
    </location>
</feature>
<dbReference type="Proteomes" id="UP001165121">
    <property type="component" value="Unassembled WGS sequence"/>
</dbReference>
<reference evidence="2" key="1">
    <citation type="submission" date="2023-04" db="EMBL/GenBank/DDBJ databases">
        <title>Phytophthora fragariaefolia NBRC 109709.</title>
        <authorList>
            <person name="Ichikawa N."/>
            <person name="Sato H."/>
            <person name="Tonouchi N."/>
        </authorList>
    </citation>
    <scope>NUCLEOTIDE SEQUENCE</scope>
    <source>
        <strain evidence="2">NBRC 109709</strain>
    </source>
</reference>
<protein>
    <submittedName>
        <fullName evidence="2">Unnamed protein product</fullName>
    </submittedName>
</protein>